<name>A0AAV7QV46_PLEWA</name>
<feature type="coiled-coil region" evidence="1">
    <location>
        <begin position="467"/>
        <end position="529"/>
    </location>
</feature>
<keyword evidence="1" id="KW-0175">Coiled coil</keyword>
<evidence type="ECO:0000313" key="2">
    <source>
        <dbReference type="EMBL" id="KAJ1143111.1"/>
    </source>
</evidence>
<evidence type="ECO:0000256" key="1">
    <source>
        <dbReference type="SAM" id="Coils"/>
    </source>
</evidence>
<keyword evidence="3" id="KW-1185">Reference proteome</keyword>
<evidence type="ECO:0008006" key="4">
    <source>
        <dbReference type="Google" id="ProtNLM"/>
    </source>
</evidence>
<feature type="coiled-coil region" evidence="1">
    <location>
        <begin position="569"/>
        <end position="645"/>
    </location>
</feature>
<feature type="coiled-coil region" evidence="1">
    <location>
        <begin position="334"/>
        <end position="396"/>
    </location>
</feature>
<protein>
    <recommendedName>
        <fullName evidence="4">Coiled-coil domain-containing protein 110</fullName>
    </recommendedName>
</protein>
<organism evidence="2 3">
    <name type="scientific">Pleurodeles waltl</name>
    <name type="common">Iberian ribbed newt</name>
    <dbReference type="NCBI Taxonomy" id="8319"/>
    <lineage>
        <taxon>Eukaryota</taxon>
        <taxon>Metazoa</taxon>
        <taxon>Chordata</taxon>
        <taxon>Craniata</taxon>
        <taxon>Vertebrata</taxon>
        <taxon>Euteleostomi</taxon>
        <taxon>Amphibia</taxon>
        <taxon>Batrachia</taxon>
        <taxon>Caudata</taxon>
        <taxon>Salamandroidea</taxon>
        <taxon>Salamandridae</taxon>
        <taxon>Pleurodelinae</taxon>
        <taxon>Pleurodeles</taxon>
    </lineage>
</organism>
<comment type="caution">
    <text evidence="2">The sequence shown here is derived from an EMBL/GenBank/DDBJ whole genome shotgun (WGS) entry which is preliminary data.</text>
</comment>
<reference evidence="2" key="1">
    <citation type="journal article" date="2022" name="bioRxiv">
        <title>Sequencing and chromosome-scale assembly of the giantPleurodeles waltlgenome.</title>
        <authorList>
            <person name="Brown T."/>
            <person name="Elewa A."/>
            <person name="Iarovenko S."/>
            <person name="Subramanian E."/>
            <person name="Araus A.J."/>
            <person name="Petzold A."/>
            <person name="Susuki M."/>
            <person name="Suzuki K.-i.T."/>
            <person name="Hayashi T."/>
            <person name="Toyoda A."/>
            <person name="Oliveira C."/>
            <person name="Osipova E."/>
            <person name="Leigh N.D."/>
            <person name="Simon A."/>
            <person name="Yun M.H."/>
        </authorList>
    </citation>
    <scope>NUCLEOTIDE SEQUENCE</scope>
    <source>
        <strain evidence="2">20211129_DDA</strain>
        <tissue evidence="2">Liver</tissue>
    </source>
</reference>
<evidence type="ECO:0000313" key="3">
    <source>
        <dbReference type="Proteomes" id="UP001066276"/>
    </source>
</evidence>
<proteinExistence type="predicted"/>
<dbReference type="EMBL" id="JANPWB010000010">
    <property type="protein sequence ID" value="KAJ1143111.1"/>
    <property type="molecule type" value="Genomic_DNA"/>
</dbReference>
<dbReference type="Proteomes" id="UP001066276">
    <property type="component" value="Chromosome 6"/>
</dbReference>
<dbReference type="AlphaFoldDB" id="A0AAV7QV46"/>
<gene>
    <name evidence="2" type="ORF">NDU88_009422</name>
</gene>
<sequence>MSQEKALLLNSHEKRLETQTHSRRPNADFSLHAQVEMLVDRRDLTWNDASRSYNTEEVDMQHQCGNASVLAGIETQSLSTLMPNDTGSPERSAQGEYCEKYISPAFDSHQEYEKAHSREIRHGCQVSTPIYSPRAREDEVEANKPFCLSKTAKQLWVPTNGNERDNCTWGLDYIDGIPQAEERIVVEKQHLCDNIFGQRHFGTNESIAALPAESDKPKKAETCLQVKNLKENAGKVGGVVSLGASLAIESNEVKKEKRQPMQTTSAFESNTYNKNERQERNIYDIFMSRYQLKVKCNELQQFEMGLIRTSDNYQHGQKEGGKVTQNETENKGFLQSLMDEMALKQDEIQYLKMKNVCLTDKFLQQKKNSTLCVNELKRLTCKYITLKKHAKKLESERYHNIQTRTKAQQMMRKADIEKVEVSHTCNVLKEENAVFVKSSESMKEEIYYIKQNQFRLVEEKQMLEECVSGLQTENEQLAKCIEQAAKEIKSTKTLLSIKDLEITILVKKLRDAIDDLKNLEINISEYEFETRSMAFQIEQINQEKCQLEKNMENNYLESIARDDALGERVRSFQNECSALSKMVSDLKEDKNVLKDELREQVKEKRYFAAERNQYCRETEKLEKSVKILERERDILKEELAVMHINYLSLSDRITNRMNVIEEEEEIKLQNS</sequence>
<accession>A0AAV7QV46</accession>